<dbReference type="InterPro" id="IPR019405">
    <property type="entry name" value="Lactonase_7-beta_prop"/>
</dbReference>
<dbReference type="InterPro" id="IPR011048">
    <property type="entry name" value="Haem_d1_sf"/>
</dbReference>
<dbReference type="EMBL" id="CAJNXB010000851">
    <property type="protein sequence ID" value="CAF3104292.1"/>
    <property type="molecule type" value="Genomic_DNA"/>
</dbReference>
<evidence type="ECO:0000256" key="1">
    <source>
        <dbReference type="ARBA" id="ARBA00005564"/>
    </source>
</evidence>
<dbReference type="EMBL" id="CAJOBP010003082">
    <property type="protein sequence ID" value="CAF4389177.1"/>
    <property type="molecule type" value="Genomic_DNA"/>
</dbReference>
<dbReference type="InterPro" id="IPR015943">
    <property type="entry name" value="WD40/YVTN_repeat-like_dom_sf"/>
</dbReference>
<dbReference type="Proteomes" id="UP000663872">
    <property type="component" value="Unassembled WGS sequence"/>
</dbReference>
<dbReference type="Proteomes" id="UP000663851">
    <property type="component" value="Unassembled WGS sequence"/>
</dbReference>
<dbReference type="Proteomes" id="UP000663862">
    <property type="component" value="Unassembled WGS sequence"/>
</dbReference>
<comment type="caution">
    <text evidence="4">The sequence shown here is derived from an EMBL/GenBank/DDBJ whole genome shotgun (WGS) entry which is preliminary data.</text>
</comment>
<evidence type="ECO:0000313" key="4">
    <source>
        <dbReference type="EMBL" id="CAF3472605.1"/>
    </source>
</evidence>
<dbReference type="AlphaFoldDB" id="A0A818FBT3"/>
<evidence type="ECO:0000313" key="8">
    <source>
        <dbReference type="EMBL" id="CAF4493899.1"/>
    </source>
</evidence>
<proteinExistence type="inferred from homology"/>
<feature type="signal peptide" evidence="2">
    <location>
        <begin position="1"/>
        <end position="19"/>
    </location>
</feature>
<dbReference type="PANTHER" id="PTHR30344:SF1">
    <property type="entry name" value="6-PHOSPHOGLUCONOLACTONASE"/>
    <property type="match status" value="1"/>
</dbReference>
<dbReference type="EMBL" id="CAJOBO010003476">
    <property type="protein sequence ID" value="CAF4493899.1"/>
    <property type="molecule type" value="Genomic_DNA"/>
</dbReference>
<dbReference type="PANTHER" id="PTHR30344">
    <property type="entry name" value="6-PHOSPHOGLUCONOLACTONASE-RELATED"/>
    <property type="match status" value="1"/>
</dbReference>
<dbReference type="EMBL" id="CAJOBQ010003030">
    <property type="protein sequence ID" value="CAF4590528.1"/>
    <property type="molecule type" value="Genomic_DNA"/>
</dbReference>
<gene>
    <name evidence="5" type="ORF">FME351_LOCUS17269</name>
    <name evidence="4" type="ORF">GRG538_LOCUS15771</name>
    <name evidence="8" type="ORF">HFQ381_LOCUS27247</name>
    <name evidence="6" type="ORF">LUA448_LOCUS28647</name>
    <name evidence="10" type="ORF">QYT958_LOCUS22166</name>
    <name evidence="3" type="ORF">TIS948_LOCUS7115</name>
    <name evidence="9" type="ORF">TSG867_LOCUS27175</name>
    <name evidence="7" type="ORF">UJA718_LOCUS18295</name>
</gene>
<dbReference type="Proteomes" id="UP000663873">
    <property type="component" value="Unassembled WGS sequence"/>
</dbReference>
<dbReference type="Pfam" id="PF10282">
    <property type="entry name" value="Lactonase"/>
    <property type="match status" value="1"/>
</dbReference>
<evidence type="ECO:0000313" key="10">
    <source>
        <dbReference type="EMBL" id="CAF4770929.1"/>
    </source>
</evidence>
<dbReference type="EMBL" id="CAJNYD010004048">
    <property type="protein sequence ID" value="CAF3564893.1"/>
    <property type="molecule type" value="Genomic_DNA"/>
</dbReference>
<dbReference type="Proteomes" id="UP000663869">
    <property type="component" value="Unassembled WGS sequence"/>
</dbReference>
<dbReference type="EMBL" id="CAJOBR010004189">
    <property type="protein sequence ID" value="CAF4770929.1"/>
    <property type="molecule type" value="Genomic_DNA"/>
</dbReference>
<reference evidence="4" key="1">
    <citation type="submission" date="2021-02" db="EMBL/GenBank/DDBJ databases">
        <authorList>
            <person name="Nowell W R."/>
        </authorList>
    </citation>
    <scope>NUCLEOTIDE SEQUENCE</scope>
</reference>
<evidence type="ECO:0000313" key="7">
    <source>
        <dbReference type="EMBL" id="CAF4389177.1"/>
    </source>
</evidence>
<dbReference type="GO" id="GO:0005829">
    <property type="term" value="C:cytosol"/>
    <property type="evidence" value="ECO:0007669"/>
    <property type="project" value="TreeGrafter"/>
</dbReference>
<evidence type="ECO:0000313" key="5">
    <source>
        <dbReference type="EMBL" id="CAF3509314.1"/>
    </source>
</evidence>
<protein>
    <recommendedName>
        <fullName evidence="13">6-phosphogluconolactonase</fullName>
    </recommendedName>
</protein>
<evidence type="ECO:0000313" key="12">
    <source>
        <dbReference type="Proteomes" id="UP000663873"/>
    </source>
</evidence>
<sequence>MFFKALITILVILSSLVSAKTDGNVPILVYVGTYTGNTENDSKGIYAFAFNSEDSSLKPLGLVVVTQNPTFVLIHPSQRYILSVNEVKNGTVNVFKINSKQTSELTIVDQQSSGGSYPIYLSSDRLGHHIFVANYMSGTVTVLPFDMNSGRLQCTARIYQQMGSSVDPESQTSSHPHCILLDKKEEYAISADLGSDELYVYRFMSMNGTLKKQYISKSIEAGDGPRHIIFSNNHKYVYVINELSSSITVLNHYPAIRVIQKISTIPENFTSTNYAAELIIHPILDKFLYASNRGHDSIVVFAVDNNTGHLTTIQHVHVQGRTPRHFNILPGGTHLIVANQDSDNLVVFLIDLTTGKLILTNSSAQVNKPTYVTFLSP</sequence>
<dbReference type="Gene3D" id="2.130.10.10">
    <property type="entry name" value="YVTN repeat-like/Quinoprotein amine dehydrogenase"/>
    <property type="match status" value="1"/>
</dbReference>
<dbReference type="EMBL" id="CAJNYU010002142">
    <property type="protein sequence ID" value="CAF3509314.1"/>
    <property type="molecule type" value="Genomic_DNA"/>
</dbReference>
<evidence type="ECO:0000313" key="3">
    <source>
        <dbReference type="EMBL" id="CAF3104292.1"/>
    </source>
</evidence>
<comment type="similarity">
    <text evidence="1">Belongs to the cycloisomerase 2 family.</text>
</comment>
<feature type="chain" id="PRO_5044132446" description="6-phosphogluconolactonase" evidence="2">
    <location>
        <begin position="20"/>
        <end position="377"/>
    </location>
</feature>
<evidence type="ECO:0000313" key="9">
    <source>
        <dbReference type="EMBL" id="CAF4590528.1"/>
    </source>
</evidence>
<name>A0A818FBT3_9BILA</name>
<dbReference type="InterPro" id="IPR050282">
    <property type="entry name" value="Cycloisomerase_2"/>
</dbReference>
<dbReference type="EMBL" id="CAJNYT010002514">
    <property type="protein sequence ID" value="CAF3472605.1"/>
    <property type="molecule type" value="Genomic_DNA"/>
</dbReference>
<dbReference type="SUPFAM" id="SSF51004">
    <property type="entry name" value="C-terminal (heme d1) domain of cytochrome cd1-nitrite reductase"/>
    <property type="match status" value="1"/>
</dbReference>
<dbReference type="GO" id="GO:0017057">
    <property type="term" value="F:6-phosphogluconolactonase activity"/>
    <property type="evidence" value="ECO:0007669"/>
    <property type="project" value="TreeGrafter"/>
</dbReference>
<dbReference type="Proteomes" id="UP000663848">
    <property type="component" value="Unassembled WGS sequence"/>
</dbReference>
<dbReference type="Proteomes" id="UP000663825">
    <property type="component" value="Unassembled WGS sequence"/>
</dbReference>
<accession>A0A818FBT3</accession>
<evidence type="ECO:0000313" key="11">
    <source>
        <dbReference type="Proteomes" id="UP000663872"/>
    </source>
</evidence>
<organism evidence="4 11">
    <name type="scientific">Rotaria socialis</name>
    <dbReference type="NCBI Taxonomy" id="392032"/>
    <lineage>
        <taxon>Eukaryota</taxon>
        <taxon>Metazoa</taxon>
        <taxon>Spiralia</taxon>
        <taxon>Gnathifera</taxon>
        <taxon>Rotifera</taxon>
        <taxon>Eurotatoria</taxon>
        <taxon>Bdelloidea</taxon>
        <taxon>Philodinida</taxon>
        <taxon>Philodinidae</taxon>
        <taxon>Rotaria</taxon>
    </lineage>
</organism>
<dbReference type="Proteomes" id="UP000663833">
    <property type="component" value="Unassembled WGS sequence"/>
</dbReference>
<evidence type="ECO:0000313" key="6">
    <source>
        <dbReference type="EMBL" id="CAF3564893.1"/>
    </source>
</evidence>
<keyword evidence="2" id="KW-0732">Signal</keyword>
<evidence type="ECO:0000256" key="2">
    <source>
        <dbReference type="SAM" id="SignalP"/>
    </source>
</evidence>
<evidence type="ECO:0008006" key="13">
    <source>
        <dbReference type="Google" id="ProtNLM"/>
    </source>
</evidence>
<keyword evidence="12" id="KW-1185">Reference proteome</keyword>
<dbReference type="OrthoDB" id="9972196at2759"/>